<dbReference type="NCBIfam" id="TIGR00299">
    <property type="entry name" value="nickel pincer cofactor biosynthesis protein LarC"/>
    <property type="match status" value="1"/>
</dbReference>
<keyword evidence="2" id="KW-0456">Lyase</keyword>
<dbReference type="Pfam" id="PF01969">
    <property type="entry name" value="Ni_insertion"/>
    <property type="match status" value="1"/>
</dbReference>
<evidence type="ECO:0000256" key="1">
    <source>
        <dbReference type="ARBA" id="ARBA00022596"/>
    </source>
</evidence>
<gene>
    <name evidence="2" type="primary">larC</name>
    <name evidence="3" type="ORF">IBLFYP30_02684</name>
</gene>
<reference evidence="3" key="1">
    <citation type="submission" date="2019-11" db="EMBL/GenBank/DDBJ databases">
        <authorList>
            <person name="Feng L."/>
        </authorList>
    </citation>
    <scope>NUCLEOTIDE SEQUENCE</scope>
    <source>
        <strain evidence="3">IbartlettiiLFYP30</strain>
    </source>
</reference>
<dbReference type="AlphaFoldDB" id="A0A6N3EVI2"/>
<protein>
    <recommendedName>
        <fullName evidence="2">Pyridinium-3,5-bisthiocarboxylic acid mononucleotide nickel insertion protein</fullName>
        <shortName evidence="2">P2TMN nickel insertion protein</shortName>
        <ecNumber evidence="2">4.99.1.12</ecNumber>
    </recommendedName>
    <alternativeName>
        <fullName evidence="2">Nickel-pincer cofactor biosynthesis protein LarC</fullName>
    </alternativeName>
</protein>
<keyword evidence="1 2" id="KW-0533">Nickel</keyword>
<dbReference type="GO" id="GO:0016151">
    <property type="term" value="F:nickel cation binding"/>
    <property type="evidence" value="ECO:0007669"/>
    <property type="project" value="UniProtKB-UniRule"/>
</dbReference>
<dbReference type="PANTHER" id="PTHR36566:SF1">
    <property type="entry name" value="PYRIDINIUM-3,5-BISTHIOCARBOXYLIC ACID MONONUCLEOTIDE NICKEL INSERTION PROTEIN"/>
    <property type="match status" value="1"/>
</dbReference>
<dbReference type="EMBL" id="CACRUE010000039">
    <property type="protein sequence ID" value="VYU43824.1"/>
    <property type="molecule type" value="Genomic_DNA"/>
</dbReference>
<evidence type="ECO:0000313" key="3">
    <source>
        <dbReference type="EMBL" id="VYU43824.1"/>
    </source>
</evidence>
<dbReference type="GO" id="GO:0051604">
    <property type="term" value="P:protein maturation"/>
    <property type="evidence" value="ECO:0007669"/>
    <property type="project" value="UniProtKB-UniRule"/>
</dbReference>
<dbReference type="HAMAP" id="MF_01074">
    <property type="entry name" value="LarC"/>
    <property type="match status" value="1"/>
</dbReference>
<dbReference type="GO" id="GO:0016829">
    <property type="term" value="F:lyase activity"/>
    <property type="evidence" value="ECO:0007669"/>
    <property type="project" value="UniProtKB-UniRule"/>
</dbReference>
<dbReference type="PANTHER" id="PTHR36566">
    <property type="entry name" value="NICKEL INSERTION PROTEIN-RELATED"/>
    <property type="match status" value="1"/>
</dbReference>
<proteinExistence type="inferred from homology"/>
<organism evidence="3">
    <name type="scientific">Intestinibacter bartlettii</name>
    <dbReference type="NCBI Taxonomy" id="261299"/>
    <lineage>
        <taxon>Bacteria</taxon>
        <taxon>Bacillati</taxon>
        <taxon>Bacillota</taxon>
        <taxon>Clostridia</taxon>
        <taxon>Peptostreptococcales</taxon>
        <taxon>Peptostreptococcaceae</taxon>
        <taxon>Intestinibacter</taxon>
    </lineage>
</organism>
<comment type="catalytic activity">
    <reaction evidence="2">
        <text>Ni(II)-pyridinium-3,5-bisthiocarboxylate mononucleotide = pyridinium-3,5-bisthiocarboxylate mononucleotide + Ni(2+)</text>
        <dbReference type="Rhea" id="RHEA:54784"/>
        <dbReference type="ChEBI" id="CHEBI:49786"/>
        <dbReference type="ChEBI" id="CHEBI:137372"/>
        <dbReference type="ChEBI" id="CHEBI:137373"/>
        <dbReference type="EC" id="4.99.1.12"/>
    </reaction>
</comment>
<dbReference type="EC" id="4.99.1.12" evidence="2"/>
<dbReference type="RefSeq" id="WP_024038074.1">
    <property type="nucleotide sequence ID" value="NZ_CACRUE010000039.1"/>
</dbReference>
<name>A0A6N3EVI2_9FIRM</name>
<evidence type="ECO:0000256" key="2">
    <source>
        <dbReference type="HAMAP-Rule" id="MF_01074"/>
    </source>
</evidence>
<sequence length="445" mass="49969">MNKLYLECYSGISGDMAVGALLDLGADKNILENALKSLPIDGFKIKISRVSKSGLDACDFDVILDEDNHDHNMEYLHGEEHSHTNGKHIHHHNHGEEGSHEHIHHHEDINHTHSHEHNHGYSHSHRNLAQILEIIDNAEITPNAKKIANDIFTILAKAEAKAHGVSIEDVHFHEVGAVDSIVDIVAVAVCIDNLNIDEIIVSPLYEGTGFIRCQHGVIPVPVPAVCEIVRDNDIDLKITNYEGEFVTPTGAAIVAAIKTSDKLPDKFTIENIGIGAGKREYEKAGILRAMIIKDTANKTHNIYKLESNIDDCSGEALGYVVEKLLSEGARDVHFIPVFMKKNRPAYQLNVICREEDIEKFEQIIFEETTTIGIRKQKMKMTMLKTELKIIDTYLGKAQVKICDLKNEKRIYPEYNSIVEICKKSGKSYQEIYQFIVNEYKKLGGI</sequence>
<comment type="function">
    <text evidence="2">Involved in the biosynthesis of a nickel-pincer cofactor ((SCS)Ni(II) pincer complex). Binds Ni(2+), and functions in nickel delivery to pyridinium-3,5-bisthiocarboxylic acid mononucleotide (P2TMN), to form the mature cofactor. Is thus probably required for the activation of nickel-pincer cofactor-dependent enzymes.</text>
</comment>
<comment type="similarity">
    <text evidence="2">Belongs to the LarC family.</text>
</comment>
<dbReference type="Gene3D" id="3.30.70.1380">
    <property type="entry name" value="Transcriptional regulatory protein pf0864 domain like"/>
    <property type="match status" value="1"/>
</dbReference>
<accession>A0A6N3EVI2</accession>
<dbReference type="InterPro" id="IPR002822">
    <property type="entry name" value="Ni_insertion"/>
</dbReference>